<dbReference type="PANTHER" id="PTHR43283:SF3">
    <property type="entry name" value="BETA-LACTAMASE FAMILY PROTEIN (AFU_ORTHOLOGUE AFUA_5G07500)"/>
    <property type="match status" value="1"/>
</dbReference>
<gene>
    <name evidence="2" type="ORF">QE383_003286</name>
</gene>
<dbReference type="PANTHER" id="PTHR43283">
    <property type="entry name" value="BETA-LACTAMASE-RELATED"/>
    <property type="match status" value="1"/>
</dbReference>
<dbReference type="RefSeq" id="WP_306994687.1">
    <property type="nucleotide sequence ID" value="NZ_JAUTBB010000001.1"/>
</dbReference>
<dbReference type="InterPro" id="IPR050789">
    <property type="entry name" value="Diverse_Enzym_Activities"/>
</dbReference>
<proteinExistence type="predicted"/>
<dbReference type="Gene3D" id="3.40.710.10">
    <property type="entry name" value="DD-peptidase/beta-lactamase superfamily"/>
    <property type="match status" value="1"/>
</dbReference>
<name>A0AAW8GIU4_9GAMM</name>
<dbReference type="InterPro" id="IPR012338">
    <property type="entry name" value="Beta-lactam/transpept-like"/>
</dbReference>
<comment type="caution">
    <text evidence="2">The sequence shown here is derived from an EMBL/GenBank/DDBJ whole genome shotgun (WGS) entry which is preliminary data.</text>
</comment>
<evidence type="ECO:0000313" key="3">
    <source>
        <dbReference type="Proteomes" id="UP001234354"/>
    </source>
</evidence>
<accession>A0AAW8GIU4</accession>
<sequence length="406" mass="42747">MLALTGLLLGGMLATPTPAPPDPALAKRLDAVLDTAVAEQRVVGAVVLVARDGQVVYRRAVGQADREAGAPMTPDTPFRLASMTKPVVTLAALRLAEQGKLELQAPVTRYLPWFRPRLADGTAPAITLAQLLTHTAGLGYRFEESADGVYARLGVSDGLDDAGLGLEDNLKRLAQAPLYFPPGQGWRYSLGIDVIGAVIEQVTGKPLPEAVHALVTGPLRLDHLAFVAAPGTPLAVPYADGHPPLRMTENMDVPLPEGLGSAVRFSPRRAFDAKAFPSGGAGMIGTADDYLRLLEFVRTGSGGLLKPATLADARRDQVGAQAQTQGPGWGFGYGWAVLDDPAAAHSPQGKGTLQWGGAYGHNWFVDPVNRFSVILLTDTAFEGMSGPLVGQVRDAVYGRTAPSSQP</sequence>
<dbReference type="InterPro" id="IPR001466">
    <property type="entry name" value="Beta-lactam-related"/>
</dbReference>
<protein>
    <submittedName>
        <fullName evidence="2">CubicO group peptidase (Beta-lactamase class C family)</fullName>
    </submittedName>
</protein>
<evidence type="ECO:0000313" key="2">
    <source>
        <dbReference type="EMBL" id="MDQ1120978.1"/>
    </source>
</evidence>
<dbReference type="Proteomes" id="UP001234354">
    <property type="component" value="Unassembled WGS sequence"/>
</dbReference>
<dbReference type="SUPFAM" id="SSF56601">
    <property type="entry name" value="beta-lactamase/transpeptidase-like"/>
    <property type="match status" value="1"/>
</dbReference>
<evidence type="ECO:0000259" key="1">
    <source>
        <dbReference type="Pfam" id="PF00144"/>
    </source>
</evidence>
<reference evidence="2" key="1">
    <citation type="submission" date="2023-07" db="EMBL/GenBank/DDBJ databases">
        <title>Functional and genomic diversity of the sorghum phyllosphere microbiome.</title>
        <authorList>
            <person name="Shade A."/>
        </authorList>
    </citation>
    <scope>NUCLEOTIDE SEQUENCE</scope>
    <source>
        <strain evidence="2">SORGH_AS_0908</strain>
    </source>
</reference>
<organism evidence="2 3">
    <name type="scientific">Pseudoxanthomonas winnipegensis</name>
    <dbReference type="NCBI Taxonomy" id="2480810"/>
    <lineage>
        <taxon>Bacteria</taxon>
        <taxon>Pseudomonadati</taxon>
        <taxon>Pseudomonadota</taxon>
        <taxon>Gammaproteobacteria</taxon>
        <taxon>Lysobacterales</taxon>
        <taxon>Lysobacteraceae</taxon>
        <taxon>Pseudoxanthomonas</taxon>
    </lineage>
</organism>
<feature type="domain" description="Beta-lactamase-related" evidence="1">
    <location>
        <begin position="29"/>
        <end position="382"/>
    </location>
</feature>
<dbReference type="AlphaFoldDB" id="A0AAW8GIU4"/>
<dbReference type="Pfam" id="PF00144">
    <property type="entry name" value="Beta-lactamase"/>
    <property type="match status" value="1"/>
</dbReference>
<dbReference type="EMBL" id="JAUTBB010000001">
    <property type="protein sequence ID" value="MDQ1120978.1"/>
    <property type="molecule type" value="Genomic_DNA"/>
</dbReference>